<dbReference type="EMBL" id="VFOW01000001">
    <property type="protein sequence ID" value="TQL79005.1"/>
    <property type="molecule type" value="Genomic_DNA"/>
</dbReference>
<keyword evidence="1" id="KW-1133">Transmembrane helix</keyword>
<feature type="transmembrane region" description="Helical" evidence="1">
    <location>
        <begin position="77"/>
        <end position="100"/>
    </location>
</feature>
<feature type="transmembrane region" description="Helical" evidence="1">
    <location>
        <begin position="153"/>
        <end position="182"/>
    </location>
</feature>
<reference evidence="2 3" key="1">
    <citation type="submission" date="2019-06" db="EMBL/GenBank/DDBJ databases">
        <title>Sequencing the genomes of 1000 actinobacteria strains.</title>
        <authorList>
            <person name="Klenk H.-P."/>
        </authorList>
    </citation>
    <scope>NUCLEOTIDE SEQUENCE [LARGE SCALE GENOMIC DNA]</scope>
    <source>
        <strain evidence="2 3">DSM 45928</strain>
    </source>
</reference>
<evidence type="ECO:0000313" key="2">
    <source>
        <dbReference type="EMBL" id="TQL79005.1"/>
    </source>
</evidence>
<protein>
    <submittedName>
        <fullName evidence="2">Uncharacterized protein</fullName>
    </submittedName>
</protein>
<dbReference type="InParanoid" id="A0A543B2E9"/>
<accession>A0A543B2E9</accession>
<dbReference type="AlphaFoldDB" id="A0A543B2E9"/>
<comment type="caution">
    <text evidence="2">The sequence shown here is derived from an EMBL/GenBank/DDBJ whole genome shotgun (WGS) entry which is preliminary data.</text>
</comment>
<organism evidence="2 3">
    <name type="scientific">Stackebrandtia endophytica</name>
    <dbReference type="NCBI Taxonomy" id="1496996"/>
    <lineage>
        <taxon>Bacteria</taxon>
        <taxon>Bacillati</taxon>
        <taxon>Actinomycetota</taxon>
        <taxon>Actinomycetes</taxon>
        <taxon>Glycomycetales</taxon>
        <taxon>Glycomycetaceae</taxon>
        <taxon>Stackebrandtia</taxon>
    </lineage>
</organism>
<sequence length="218" mass="23560">MQFGPWDLVIQYLFPDVWVLPVVASIFAWIGAVQFWRKWGPRLLARASAAMPTIGGALASIVIRANQVPLPSGPRQVVRLLVAAPFFMVWLAGFVIWYLLGSIPNSAGIGREGLDLSPTGLSIFLGLYGIVAMVVATVFVIPADREPGWRGPVVISLFVAAPAMAFTLLMLVLEFVISLLALQLRFSSGGLLFIPMILLSFLLPTAALQGGMSIVRAR</sequence>
<evidence type="ECO:0000256" key="1">
    <source>
        <dbReference type="SAM" id="Phobius"/>
    </source>
</evidence>
<feature type="transmembrane region" description="Helical" evidence="1">
    <location>
        <begin position="120"/>
        <end position="141"/>
    </location>
</feature>
<keyword evidence="1" id="KW-0812">Transmembrane</keyword>
<gene>
    <name evidence="2" type="ORF">FB566_4604</name>
</gene>
<feature type="transmembrane region" description="Helical" evidence="1">
    <location>
        <begin position="188"/>
        <end position="208"/>
    </location>
</feature>
<keyword evidence="1" id="KW-0472">Membrane</keyword>
<evidence type="ECO:0000313" key="3">
    <source>
        <dbReference type="Proteomes" id="UP000317043"/>
    </source>
</evidence>
<proteinExistence type="predicted"/>
<name>A0A543B2E9_9ACTN</name>
<dbReference type="Proteomes" id="UP000317043">
    <property type="component" value="Unassembled WGS sequence"/>
</dbReference>
<keyword evidence="3" id="KW-1185">Reference proteome</keyword>
<feature type="transmembrane region" description="Helical" evidence="1">
    <location>
        <begin position="12"/>
        <end position="31"/>
    </location>
</feature>
<feature type="transmembrane region" description="Helical" evidence="1">
    <location>
        <begin position="43"/>
        <end position="65"/>
    </location>
</feature>